<dbReference type="Proteomes" id="UP000580250">
    <property type="component" value="Unassembled WGS sequence"/>
</dbReference>
<sequence length="52" mass="6200">MQKIQKVNSEHENEINILKQNIQQLVEENNVNLKQKDEKINSLEEQIKKVNN</sequence>
<gene>
    <name evidence="2" type="ORF">MENT_LOCUS23206</name>
</gene>
<name>A0A6V7V9U3_MELEN</name>
<dbReference type="AlphaFoldDB" id="A0A6V7V9U3"/>
<keyword evidence="1" id="KW-0175">Coiled coil</keyword>
<reference evidence="2 3" key="1">
    <citation type="submission" date="2020-08" db="EMBL/GenBank/DDBJ databases">
        <authorList>
            <person name="Koutsovoulos G."/>
            <person name="Danchin GJ E."/>
        </authorList>
    </citation>
    <scope>NUCLEOTIDE SEQUENCE [LARGE SCALE GENOMIC DNA]</scope>
</reference>
<organism evidence="2 3">
    <name type="scientific">Meloidogyne enterolobii</name>
    <name type="common">Root-knot nematode worm</name>
    <name type="synonym">Meloidogyne mayaguensis</name>
    <dbReference type="NCBI Taxonomy" id="390850"/>
    <lineage>
        <taxon>Eukaryota</taxon>
        <taxon>Metazoa</taxon>
        <taxon>Ecdysozoa</taxon>
        <taxon>Nematoda</taxon>
        <taxon>Chromadorea</taxon>
        <taxon>Rhabditida</taxon>
        <taxon>Tylenchina</taxon>
        <taxon>Tylenchomorpha</taxon>
        <taxon>Tylenchoidea</taxon>
        <taxon>Meloidogynidae</taxon>
        <taxon>Meloidogyninae</taxon>
        <taxon>Meloidogyne</taxon>
    </lineage>
</organism>
<accession>A0A6V7V9U3</accession>
<evidence type="ECO:0000313" key="3">
    <source>
        <dbReference type="Proteomes" id="UP000580250"/>
    </source>
</evidence>
<proteinExistence type="predicted"/>
<protein>
    <submittedName>
        <fullName evidence="2">Uncharacterized protein</fullName>
    </submittedName>
</protein>
<evidence type="ECO:0000313" key="2">
    <source>
        <dbReference type="EMBL" id="CAD2171700.1"/>
    </source>
</evidence>
<dbReference type="EMBL" id="CAJEWN010000188">
    <property type="protein sequence ID" value="CAD2171700.1"/>
    <property type="molecule type" value="Genomic_DNA"/>
</dbReference>
<comment type="caution">
    <text evidence="2">The sequence shown here is derived from an EMBL/GenBank/DDBJ whole genome shotgun (WGS) entry which is preliminary data.</text>
</comment>
<evidence type="ECO:0000256" key="1">
    <source>
        <dbReference type="SAM" id="Coils"/>
    </source>
</evidence>
<feature type="coiled-coil region" evidence="1">
    <location>
        <begin position="1"/>
        <end position="46"/>
    </location>
</feature>